<gene>
    <name evidence="13" type="ORF">I6U51_04890</name>
</gene>
<dbReference type="AlphaFoldDB" id="A0A934HPP0"/>
<dbReference type="InterPro" id="IPR005467">
    <property type="entry name" value="His_kinase_dom"/>
</dbReference>
<dbReference type="InterPro" id="IPR013767">
    <property type="entry name" value="PAS_fold"/>
</dbReference>
<feature type="domain" description="PAS" evidence="11">
    <location>
        <begin position="398"/>
        <end position="435"/>
    </location>
</feature>
<name>A0A934HPP0_9CLOT</name>
<dbReference type="Pfam" id="PF00512">
    <property type="entry name" value="HisKA"/>
    <property type="match status" value="1"/>
</dbReference>
<evidence type="ECO:0000256" key="1">
    <source>
        <dbReference type="ARBA" id="ARBA00000085"/>
    </source>
</evidence>
<keyword evidence="8" id="KW-0902">Two-component regulatory system</keyword>
<feature type="transmembrane region" description="Helical" evidence="9">
    <location>
        <begin position="74"/>
        <end position="94"/>
    </location>
</feature>
<feature type="domain" description="Histidine kinase" evidence="10">
    <location>
        <begin position="529"/>
        <end position="739"/>
    </location>
</feature>
<evidence type="ECO:0000259" key="11">
    <source>
        <dbReference type="PROSITE" id="PS50112"/>
    </source>
</evidence>
<dbReference type="Gene3D" id="3.30.565.10">
    <property type="entry name" value="Histidine kinase-like ATPase, C-terminal domain"/>
    <property type="match status" value="1"/>
</dbReference>
<comment type="catalytic activity">
    <reaction evidence="1">
        <text>ATP + protein L-histidine = ADP + protein N-phospho-L-histidine.</text>
        <dbReference type="EC" id="2.7.13.3"/>
    </reaction>
</comment>
<dbReference type="InterPro" id="IPR000700">
    <property type="entry name" value="PAS-assoc_C"/>
</dbReference>
<dbReference type="Gene3D" id="1.10.287.130">
    <property type="match status" value="1"/>
</dbReference>
<dbReference type="InterPro" id="IPR033425">
    <property type="entry name" value="MASE3"/>
</dbReference>
<evidence type="ECO:0000256" key="3">
    <source>
        <dbReference type="ARBA" id="ARBA00022553"/>
    </source>
</evidence>
<evidence type="ECO:0000313" key="14">
    <source>
        <dbReference type="Proteomes" id="UP000622687"/>
    </source>
</evidence>
<keyword evidence="9" id="KW-0472">Membrane</keyword>
<reference evidence="13" key="1">
    <citation type="submission" date="2020-12" db="EMBL/GenBank/DDBJ databases">
        <title>Clostridium thailandense sp. nov., a novel acetogenic bacterium isolated from peat land soil in Thailand.</title>
        <authorList>
            <person name="Chaikitkaew S."/>
            <person name="Birkeland N.K."/>
        </authorList>
    </citation>
    <scope>NUCLEOTIDE SEQUENCE</scope>
    <source>
        <strain evidence="13">DSM 17425</strain>
    </source>
</reference>
<proteinExistence type="predicted"/>
<dbReference type="EC" id="2.7.13.3" evidence="2"/>
<feature type="transmembrane region" description="Helical" evidence="9">
    <location>
        <begin position="41"/>
        <end position="62"/>
    </location>
</feature>
<evidence type="ECO:0000256" key="6">
    <source>
        <dbReference type="ARBA" id="ARBA00022777"/>
    </source>
</evidence>
<keyword evidence="4" id="KW-0808">Transferase</keyword>
<dbReference type="InterPro" id="IPR003594">
    <property type="entry name" value="HATPase_dom"/>
</dbReference>
<dbReference type="SUPFAM" id="SSF55785">
    <property type="entry name" value="PYP-like sensor domain (PAS domain)"/>
    <property type="match status" value="2"/>
</dbReference>
<feature type="transmembrane region" description="Helical" evidence="9">
    <location>
        <begin position="106"/>
        <end position="125"/>
    </location>
</feature>
<feature type="domain" description="PAC" evidence="12">
    <location>
        <begin position="464"/>
        <end position="516"/>
    </location>
</feature>
<dbReference type="RefSeq" id="WP_211141471.1">
    <property type="nucleotide sequence ID" value="NZ_JAEEGB010000005.1"/>
</dbReference>
<keyword evidence="3" id="KW-0597">Phosphoprotein</keyword>
<dbReference type="SUPFAM" id="SSF47384">
    <property type="entry name" value="Homodimeric domain of signal transducing histidine kinase"/>
    <property type="match status" value="1"/>
</dbReference>
<dbReference type="PROSITE" id="PS50113">
    <property type="entry name" value="PAC"/>
    <property type="match status" value="1"/>
</dbReference>
<feature type="transmembrane region" description="Helical" evidence="9">
    <location>
        <begin position="137"/>
        <end position="156"/>
    </location>
</feature>
<dbReference type="SMART" id="SM00091">
    <property type="entry name" value="PAS"/>
    <property type="match status" value="2"/>
</dbReference>
<evidence type="ECO:0000259" key="12">
    <source>
        <dbReference type="PROSITE" id="PS50113"/>
    </source>
</evidence>
<sequence>MISTNTKDNRQMISKYIFILLSSLAVSFIASQTLWKRDMYLFHTILELTCIFISLATFMLIWNTYEKTLNLNHFIGFGFLSVAIFNLFHTYYFLNAQTSNQVCSDLTARYWMIGRLIEAIVLAIVSLKIKITKIDKWIGFIFTIFLSFGTSIIIMYFPDVLPVMMSKEGATPSKIALEYVIIILTIVSVYNLKDNLSNKNIISYRNIFMALLIIIPSELIFASFKVLTPFYSAYGHVLKILFYYYFYKAVFVSTITYPYERLEDNKNKLKHLSENLSDLLDASPIAILMYDDTGRLEYVNKKFEEIFLCNRDKLYGCFSKEIQRMFLNKKHYGKTVYEKTLENQKGINRIIKTYKISNGDYIKLAVTSHKIHNGVLILLSDIKKEQELENLQFQTQTILNSIEKLIIMVDRDNKIIMCNKEYENIVGLPAKNIVGMDINDHISTLQIHIDKEYRQEDIKNIKYKNYEIEITTINKVKKRLLCNSSKIYNIDGELIGLIIVASDITELKEQQEKMMQQEKLALLGQMGAGIVHETRNYLTTIKGSCQLIDTLTEEDKIKKYTKKMNKGIDEVNRIIGEFLSLSKPKETELEEVSMYDIVYSIKSLIITSSLIRGINIDFKLSKEERYLRCDEAQVKQVVLNICKNAVEAMTEVKNAELKIEAGYNEKANEMFIKITDNGHGMSKETLEKIGTPFYTTKSNGTGLGLNFCYKVIKEHEGRIEVESELEKGTKFTVVLPCIEDDEECDKVI</sequence>
<dbReference type="SMART" id="SM00388">
    <property type="entry name" value="HisKA"/>
    <property type="match status" value="1"/>
</dbReference>
<dbReference type="SMART" id="SM00387">
    <property type="entry name" value="HATPase_c"/>
    <property type="match status" value="1"/>
</dbReference>
<dbReference type="GO" id="GO:0006355">
    <property type="term" value="P:regulation of DNA-templated transcription"/>
    <property type="evidence" value="ECO:0007669"/>
    <property type="project" value="InterPro"/>
</dbReference>
<dbReference type="InterPro" id="IPR003661">
    <property type="entry name" value="HisK_dim/P_dom"/>
</dbReference>
<keyword evidence="14" id="KW-1185">Reference proteome</keyword>
<evidence type="ECO:0000259" key="10">
    <source>
        <dbReference type="PROSITE" id="PS50109"/>
    </source>
</evidence>
<feature type="transmembrane region" description="Helical" evidence="9">
    <location>
        <begin position="204"/>
        <end position="222"/>
    </location>
</feature>
<dbReference type="InterPro" id="IPR000014">
    <property type="entry name" value="PAS"/>
</dbReference>
<dbReference type="PRINTS" id="PR00344">
    <property type="entry name" value="BCTRLSENSOR"/>
</dbReference>
<dbReference type="Pfam" id="PF02518">
    <property type="entry name" value="HATPase_c"/>
    <property type="match status" value="1"/>
</dbReference>
<keyword evidence="9" id="KW-0812">Transmembrane</keyword>
<dbReference type="InterPro" id="IPR035965">
    <property type="entry name" value="PAS-like_dom_sf"/>
</dbReference>
<dbReference type="GO" id="GO:0005524">
    <property type="term" value="F:ATP binding"/>
    <property type="evidence" value="ECO:0007669"/>
    <property type="project" value="UniProtKB-KW"/>
</dbReference>
<dbReference type="Proteomes" id="UP000622687">
    <property type="component" value="Unassembled WGS sequence"/>
</dbReference>
<keyword evidence="5" id="KW-0547">Nucleotide-binding</keyword>
<dbReference type="PANTHER" id="PTHR43065">
    <property type="entry name" value="SENSOR HISTIDINE KINASE"/>
    <property type="match status" value="1"/>
</dbReference>
<dbReference type="CDD" id="cd00082">
    <property type="entry name" value="HisKA"/>
    <property type="match status" value="1"/>
</dbReference>
<dbReference type="Pfam" id="PF17159">
    <property type="entry name" value="MASE3"/>
    <property type="match status" value="1"/>
</dbReference>
<evidence type="ECO:0000256" key="8">
    <source>
        <dbReference type="ARBA" id="ARBA00023012"/>
    </source>
</evidence>
<dbReference type="CDD" id="cd00130">
    <property type="entry name" value="PAS"/>
    <property type="match status" value="1"/>
</dbReference>
<dbReference type="Pfam" id="PF00989">
    <property type="entry name" value="PAS"/>
    <property type="match status" value="1"/>
</dbReference>
<dbReference type="PANTHER" id="PTHR43065:SF10">
    <property type="entry name" value="PEROXIDE STRESS-ACTIVATED HISTIDINE KINASE MAK3"/>
    <property type="match status" value="1"/>
</dbReference>
<keyword evidence="6" id="KW-0418">Kinase</keyword>
<evidence type="ECO:0000256" key="9">
    <source>
        <dbReference type="SAM" id="Phobius"/>
    </source>
</evidence>
<dbReference type="InterPro" id="IPR036097">
    <property type="entry name" value="HisK_dim/P_sf"/>
</dbReference>
<feature type="transmembrane region" description="Helical" evidence="9">
    <location>
        <begin position="176"/>
        <end position="192"/>
    </location>
</feature>
<dbReference type="SUPFAM" id="SSF55874">
    <property type="entry name" value="ATPase domain of HSP90 chaperone/DNA topoisomerase II/histidine kinase"/>
    <property type="match status" value="1"/>
</dbReference>
<evidence type="ECO:0000313" key="13">
    <source>
        <dbReference type="EMBL" id="MBI6872045.1"/>
    </source>
</evidence>
<dbReference type="InterPro" id="IPR036890">
    <property type="entry name" value="HATPase_C_sf"/>
</dbReference>
<organism evidence="13 14">
    <name type="scientific">Clostridium aciditolerans</name>
    <dbReference type="NCBI Taxonomy" id="339861"/>
    <lineage>
        <taxon>Bacteria</taxon>
        <taxon>Bacillati</taxon>
        <taxon>Bacillota</taxon>
        <taxon>Clostridia</taxon>
        <taxon>Eubacteriales</taxon>
        <taxon>Clostridiaceae</taxon>
        <taxon>Clostridium</taxon>
    </lineage>
</organism>
<dbReference type="PROSITE" id="PS50109">
    <property type="entry name" value="HIS_KIN"/>
    <property type="match status" value="1"/>
</dbReference>
<dbReference type="EMBL" id="JAEEGB010000005">
    <property type="protein sequence ID" value="MBI6872045.1"/>
    <property type="molecule type" value="Genomic_DNA"/>
</dbReference>
<dbReference type="Gene3D" id="3.30.450.20">
    <property type="entry name" value="PAS domain"/>
    <property type="match status" value="2"/>
</dbReference>
<evidence type="ECO:0000256" key="2">
    <source>
        <dbReference type="ARBA" id="ARBA00012438"/>
    </source>
</evidence>
<evidence type="ECO:0000256" key="7">
    <source>
        <dbReference type="ARBA" id="ARBA00022840"/>
    </source>
</evidence>
<keyword evidence="7" id="KW-0067">ATP-binding</keyword>
<dbReference type="NCBIfam" id="TIGR00229">
    <property type="entry name" value="sensory_box"/>
    <property type="match status" value="2"/>
</dbReference>
<dbReference type="GO" id="GO:0000155">
    <property type="term" value="F:phosphorelay sensor kinase activity"/>
    <property type="evidence" value="ECO:0007669"/>
    <property type="project" value="InterPro"/>
</dbReference>
<feature type="domain" description="PAS" evidence="11">
    <location>
        <begin position="272"/>
        <end position="316"/>
    </location>
</feature>
<evidence type="ECO:0000256" key="4">
    <source>
        <dbReference type="ARBA" id="ARBA00022679"/>
    </source>
</evidence>
<dbReference type="PROSITE" id="PS50112">
    <property type="entry name" value="PAS"/>
    <property type="match status" value="2"/>
</dbReference>
<keyword evidence="9" id="KW-1133">Transmembrane helix</keyword>
<evidence type="ECO:0000256" key="5">
    <source>
        <dbReference type="ARBA" id="ARBA00022741"/>
    </source>
</evidence>
<protein>
    <recommendedName>
        <fullName evidence="2">histidine kinase</fullName>
        <ecNumber evidence="2">2.7.13.3</ecNumber>
    </recommendedName>
</protein>
<comment type="caution">
    <text evidence="13">The sequence shown here is derived from an EMBL/GenBank/DDBJ whole genome shotgun (WGS) entry which is preliminary data.</text>
</comment>
<accession>A0A934HPP0</accession>
<feature type="transmembrane region" description="Helical" evidence="9">
    <location>
        <begin position="16"/>
        <end position="35"/>
    </location>
</feature>
<dbReference type="InterPro" id="IPR004358">
    <property type="entry name" value="Sig_transdc_His_kin-like_C"/>
</dbReference>
<dbReference type="Pfam" id="PF13188">
    <property type="entry name" value="PAS_8"/>
    <property type="match status" value="1"/>
</dbReference>